<evidence type="ECO:0000256" key="14">
    <source>
        <dbReference type="SAM" id="Phobius"/>
    </source>
</evidence>
<dbReference type="RefSeq" id="WP_011241972.1">
    <property type="nucleotide sequence ID" value="NZ_JABXIY010000020.1"/>
</dbReference>
<evidence type="ECO:0000256" key="11">
    <source>
        <dbReference type="ARBA" id="ARBA00056663"/>
    </source>
</evidence>
<dbReference type="Gene3D" id="2.40.50.140">
    <property type="entry name" value="Nucleic acid-binding proteins"/>
    <property type="match status" value="1"/>
</dbReference>
<dbReference type="OMA" id="QMTDFNK"/>
<keyword evidence="4 12" id="KW-0812">Transmembrane</keyword>
<evidence type="ECO:0000256" key="10">
    <source>
        <dbReference type="ARBA" id="ARBA00023136"/>
    </source>
</evidence>
<keyword evidence="7 12" id="KW-0735">Signal-anchor</keyword>
<gene>
    <name evidence="12 15" type="primary">ccmE</name>
    <name evidence="12" type="synonym">cycJ</name>
    <name evidence="15" type="ORF">HW564_07710</name>
</gene>
<keyword evidence="3 12" id="KW-0349">Heme</keyword>
<dbReference type="NCBIfam" id="NF009727">
    <property type="entry name" value="PRK13254.1-1"/>
    <property type="match status" value="1"/>
</dbReference>
<dbReference type="GO" id="GO:0017004">
    <property type="term" value="P:cytochrome complex assembly"/>
    <property type="evidence" value="ECO:0007669"/>
    <property type="project" value="UniProtKB-KW"/>
</dbReference>
<dbReference type="PANTHER" id="PTHR34128:SF2">
    <property type="entry name" value="CYTOCHROME C-TYPE BIOGENESIS PROTEIN CCME HOMOLOG, MITOCHONDRIAL"/>
    <property type="match status" value="1"/>
</dbReference>
<evidence type="ECO:0000256" key="1">
    <source>
        <dbReference type="ARBA" id="ARBA00004533"/>
    </source>
</evidence>
<evidence type="ECO:0000256" key="3">
    <source>
        <dbReference type="ARBA" id="ARBA00022617"/>
    </source>
</evidence>
<keyword evidence="6 12" id="KW-0201">Cytochrome c-type biogenesis</keyword>
<evidence type="ECO:0000313" key="16">
    <source>
        <dbReference type="Proteomes" id="UP000565723"/>
    </source>
</evidence>
<dbReference type="NCBIfam" id="NF009731">
    <property type="entry name" value="PRK13254.1-5"/>
    <property type="match status" value="1"/>
</dbReference>
<dbReference type="AlphaFoldDB" id="A0A850LFX1"/>
<name>A0A850LFX1_9RHOB</name>
<dbReference type="Pfam" id="PF03100">
    <property type="entry name" value="CcmE"/>
    <property type="match status" value="1"/>
</dbReference>
<comment type="subcellular location">
    <subcellularLocation>
        <location evidence="1">Cell inner membrane</location>
    </subcellularLocation>
    <subcellularLocation>
        <location evidence="12">Cell membrane</location>
        <topology evidence="12">Single-pass type II membrane protein</topology>
    </subcellularLocation>
</comment>
<feature type="binding site" description="covalent" evidence="12 13">
    <location>
        <position position="122"/>
    </location>
    <ligand>
        <name>heme</name>
        <dbReference type="ChEBI" id="CHEBI:30413"/>
    </ligand>
</feature>
<protein>
    <recommendedName>
        <fullName evidence="12">Cytochrome c-type biogenesis protein CcmE</fullName>
    </recommendedName>
    <alternativeName>
        <fullName evidence="12">Cytochrome c maturation protein E</fullName>
    </alternativeName>
    <alternativeName>
        <fullName evidence="12">Heme chaperone CcmE</fullName>
    </alternativeName>
</protein>
<keyword evidence="9 12" id="KW-0408">Iron</keyword>
<dbReference type="HAMAP" id="MF_01959">
    <property type="entry name" value="CcmE"/>
    <property type="match status" value="1"/>
</dbReference>
<comment type="function">
    <text evidence="11 12">Heme chaperone required for the biogenesis of c-type cytochromes. Transiently binds heme delivered by CcmC and transfers the heme to apo-cytochromes in a process facilitated by CcmF and CcmH.</text>
</comment>
<evidence type="ECO:0000256" key="5">
    <source>
        <dbReference type="ARBA" id="ARBA00022723"/>
    </source>
</evidence>
<evidence type="ECO:0000256" key="4">
    <source>
        <dbReference type="ARBA" id="ARBA00022692"/>
    </source>
</evidence>
<evidence type="ECO:0000256" key="13">
    <source>
        <dbReference type="PIRSR" id="PIRSR604329-50"/>
    </source>
</evidence>
<dbReference type="PANTHER" id="PTHR34128">
    <property type="entry name" value="CYTOCHROME C-TYPE BIOGENESIS PROTEIN CCME HOMOLOG, MITOCHONDRIAL"/>
    <property type="match status" value="1"/>
</dbReference>
<organism evidence="15 16">
    <name type="scientific">Ruegeria pomeroyi</name>
    <dbReference type="NCBI Taxonomy" id="89184"/>
    <lineage>
        <taxon>Bacteria</taxon>
        <taxon>Pseudomonadati</taxon>
        <taxon>Pseudomonadota</taxon>
        <taxon>Alphaproteobacteria</taxon>
        <taxon>Rhodobacterales</taxon>
        <taxon>Roseobacteraceae</taxon>
        <taxon>Ruegeria</taxon>
    </lineage>
</organism>
<dbReference type="GO" id="GO:0005886">
    <property type="term" value="C:plasma membrane"/>
    <property type="evidence" value="ECO:0007669"/>
    <property type="project" value="UniProtKB-SubCell"/>
</dbReference>
<evidence type="ECO:0000256" key="12">
    <source>
        <dbReference type="HAMAP-Rule" id="MF_01959"/>
    </source>
</evidence>
<dbReference type="Proteomes" id="UP000565723">
    <property type="component" value="Unassembled WGS sequence"/>
</dbReference>
<feature type="topological domain" description="Extracellular" evidence="12">
    <location>
        <begin position="31"/>
        <end position="139"/>
    </location>
</feature>
<evidence type="ECO:0000256" key="7">
    <source>
        <dbReference type="ARBA" id="ARBA00022968"/>
    </source>
</evidence>
<keyword evidence="10 12" id="KW-0472">Membrane</keyword>
<evidence type="ECO:0000313" key="15">
    <source>
        <dbReference type="EMBL" id="NVK96798.1"/>
    </source>
</evidence>
<dbReference type="GO" id="GO:0020037">
    <property type="term" value="F:heme binding"/>
    <property type="evidence" value="ECO:0007669"/>
    <property type="project" value="InterPro"/>
</dbReference>
<sequence length="139" mass="15009">MASLKKSRRVRLILFSGVALVSATALIGYAMRDGIQFFRTPTEVATDPPAANEVLRIGGMVEHGSLVRDGANFSFRVTDGETSFPISYVGIVPDLFREGEGTIATGSVIGGVFRATEILAKHDEVYMPSELAEMEALRD</sequence>
<reference evidence="15 16" key="1">
    <citation type="journal article" date="2020" name="Proc. Natl. Acad. Sci. U.S.A.">
        <title>Ecological drivers of bacterial community assembly in synthetic phycospheres.</title>
        <authorList>
            <person name="Fu H."/>
            <person name="Uchimiya M."/>
            <person name="Gore J."/>
            <person name="Moran M.A."/>
        </authorList>
    </citation>
    <scope>NUCLEOTIDE SEQUENCE [LARGE SCALE GENOMIC DNA]</scope>
    <source>
        <strain evidence="15">HF-Din03</strain>
    </source>
</reference>
<dbReference type="FunFam" id="2.40.50.140:FF:000104">
    <property type="entry name" value="Cytochrome c-type biogenesis protein CcmE"/>
    <property type="match status" value="1"/>
</dbReference>
<feature type="topological domain" description="Cytoplasmic" evidence="12">
    <location>
        <begin position="1"/>
        <end position="9"/>
    </location>
</feature>
<evidence type="ECO:0000256" key="9">
    <source>
        <dbReference type="ARBA" id="ARBA00023004"/>
    </source>
</evidence>
<dbReference type="GO" id="GO:0017003">
    <property type="term" value="P:protein-heme linkage"/>
    <property type="evidence" value="ECO:0007669"/>
    <property type="project" value="UniProtKB-UniRule"/>
</dbReference>
<keyword evidence="2 12" id="KW-1003">Cell membrane</keyword>
<feature type="binding site" description="axial binding residue" evidence="12 13">
    <location>
        <position position="126"/>
    </location>
    <ligand>
        <name>heme</name>
        <dbReference type="ChEBI" id="CHEBI:30413"/>
    </ligand>
    <ligandPart>
        <name>Fe</name>
        <dbReference type="ChEBI" id="CHEBI:18248"/>
    </ligandPart>
</feature>
<keyword evidence="8 12" id="KW-1133">Transmembrane helix</keyword>
<dbReference type="InterPro" id="IPR004329">
    <property type="entry name" value="CcmE"/>
</dbReference>
<comment type="caution">
    <text evidence="15">The sequence shown here is derived from an EMBL/GenBank/DDBJ whole genome shotgun (WGS) entry which is preliminary data.</text>
</comment>
<evidence type="ECO:0000256" key="6">
    <source>
        <dbReference type="ARBA" id="ARBA00022748"/>
    </source>
</evidence>
<dbReference type="GO" id="GO:0046872">
    <property type="term" value="F:metal ion binding"/>
    <property type="evidence" value="ECO:0007669"/>
    <property type="project" value="UniProtKB-KW"/>
</dbReference>
<comment type="similarity">
    <text evidence="12">Belongs to the CcmE/CycJ family.</text>
</comment>
<feature type="transmembrane region" description="Helical" evidence="14">
    <location>
        <begin position="12"/>
        <end position="31"/>
    </location>
</feature>
<dbReference type="EMBL" id="JABXIY010000020">
    <property type="protein sequence ID" value="NVK96798.1"/>
    <property type="molecule type" value="Genomic_DNA"/>
</dbReference>
<proteinExistence type="inferred from homology"/>
<dbReference type="InterPro" id="IPR036127">
    <property type="entry name" value="CcmE-like_sf"/>
</dbReference>
<evidence type="ECO:0000256" key="2">
    <source>
        <dbReference type="ARBA" id="ARBA00022475"/>
    </source>
</evidence>
<dbReference type="SUPFAM" id="SSF82093">
    <property type="entry name" value="Heme chaperone CcmE"/>
    <property type="match status" value="1"/>
</dbReference>
<accession>A0A850LFX1</accession>
<dbReference type="SMR" id="A0A850LFX1"/>
<dbReference type="InterPro" id="IPR012340">
    <property type="entry name" value="NA-bd_OB-fold"/>
</dbReference>
<evidence type="ECO:0000256" key="8">
    <source>
        <dbReference type="ARBA" id="ARBA00022989"/>
    </source>
</evidence>
<keyword evidence="5 12" id="KW-0479">Metal-binding</keyword>